<dbReference type="PANTHER" id="PTHR37299:SF1">
    <property type="entry name" value="STAGE 0 SPORULATION PROTEIN A HOMOLOG"/>
    <property type="match status" value="1"/>
</dbReference>
<keyword evidence="3" id="KW-1185">Reference proteome</keyword>
<accession>A0ABS7GAJ0</accession>
<reference evidence="2 3" key="1">
    <citation type="submission" date="2021-08" db="EMBL/GenBank/DDBJ databases">
        <title>The genome sequence of Chitinophaga sp. B61.</title>
        <authorList>
            <person name="Zhang X."/>
        </authorList>
    </citation>
    <scope>NUCLEOTIDE SEQUENCE [LARGE SCALE GENOMIC DNA]</scope>
    <source>
        <strain evidence="2 3">B61</strain>
    </source>
</reference>
<evidence type="ECO:0000259" key="1">
    <source>
        <dbReference type="PROSITE" id="PS50930"/>
    </source>
</evidence>
<dbReference type="InterPro" id="IPR007492">
    <property type="entry name" value="LytTR_DNA-bd_dom"/>
</dbReference>
<dbReference type="Gene3D" id="2.40.50.1020">
    <property type="entry name" value="LytTr DNA-binding domain"/>
    <property type="match status" value="1"/>
</dbReference>
<feature type="domain" description="HTH LytTR-type" evidence="1">
    <location>
        <begin position="6"/>
        <end position="69"/>
    </location>
</feature>
<dbReference type="EMBL" id="JAICCF010000002">
    <property type="protein sequence ID" value="MBW8684682.1"/>
    <property type="molecule type" value="Genomic_DNA"/>
</dbReference>
<name>A0ABS7GAJ0_9BACT</name>
<sequence length="106" mass="12650">MRHYFLILSKDARREMISDEEIVYATVKDKYVQAKLPDQRTVIIRTSLQKFETSLPPNVFLRIHKSYIVRINFIKYVKNTVIMKTGDELPLSKEFKDDFLDNFSIF</sequence>
<protein>
    <submittedName>
        <fullName evidence="2">LytTR family transcriptional regulator</fullName>
    </submittedName>
</protein>
<dbReference type="RefSeq" id="WP_220249899.1">
    <property type="nucleotide sequence ID" value="NZ_JAICCF010000002.1"/>
</dbReference>
<comment type="caution">
    <text evidence="2">The sequence shown here is derived from an EMBL/GenBank/DDBJ whole genome shotgun (WGS) entry which is preliminary data.</text>
</comment>
<dbReference type="PROSITE" id="PS50930">
    <property type="entry name" value="HTH_LYTTR"/>
    <property type="match status" value="1"/>
</dbReference>
<organism evidence="2 3">
    <name type="scientific">Chitinophaga rhizophila</name>
    <dbReference type="NCBI Taxonomy" id="2866212"/>
    <lineage>
        <taxon>Bacteria</taxon>
        <taxon>Pseudomonadati</taxon>
        <taxon>Bacteroidota</taxon>
        <taxon>Chitinophagia</taxon>
        <taxon>Chitinophagales</taxon>
        <taxon>Chitinophagaceae</taxon>
        <taxon>Chitinophaga</taxon>
    </lineage>
</organism>
<gene>
    <name evidence="2" type="ORF">K1Y79_10100</name>
</gene>
<dbReference type="InterPro" id="IPR046947">
    <property type="entry name" value="LytR-like"/>
</dbReference>
<dbReference type="Pfam" id="PF04397">
    <property type="entry name" value="LytTR"/>
    <property type="match status" value="1"/>
</dbReference>
<evidence type="ECO:0000313" key="3">
    <source>
        <dbReference type="Proteomes" id="UP000812961"/>
    </source>
</evidence>
<evidence type="ECO:0000313" key="2">
    <source>
        <dbReference type="EMBL" id="MBW8684682.1"/>
    </source>
</evidence>
<dbReference type="SMART" id="SM00850">
    <property type="entry name" value="LytTR"/>
    <property type="match status" value="1"/>
</dbReference>
<dbReference type="PANTHER" id="PTHR37299">
    <property type="entry name" value="TRANSCRIPTIONAL REGULATOR-RELATED"/>
    <property type="match status" value="1"/>
</dbReference>
<dbReference type="Proteomes" id="UP000812961">
    <property type="component" value="Unassembled WGS sequence"/>
</dbReference>
<proteinExistence type="predicted"/>